<dbReference type="SUPFAM" id="SSF52218">
    <property type="entry name" value="Flavoproteins"/>
    <property type="match status" value="1"/>
</dbReference>
<evidence type="ECO:0000256" key="8">
    <source>
        <dbReference type="ARBA" id="ARBA00022827"/>
    </source>
</evidence>
<dbReference type="InterPro" id="IPR017938">
    <property type="entry name" value="Riboflavin_synthase-like_b-brl"/>
</dbReference>
<keyword evidence="13" id="KW-0756">Sterol biosynthesis</keyword>
<dbReference type="EC" id="1.6.2.4" evidence="18"/>
<evidence type="ECO:0000259" key="20">
    <source>
        <dbReference type="PROSITE" id="PS51384"/>
    </source>
</evidence>
<protein>
    <recommendedName>
        <fullName evidence="18">NADPH--cytochrome P450 reductase</fullName>
        <ecNumber evidence="18">1.6.2.4</ecNumber>
    </recommendedName>
</protein>
<comment type="cofactor">
    <cofactor evidence="2">
        <name>FAD</name>
        <dbReference type="ChEBI" id="CHEBI:57692"/>
    </cofactor>
</comment>
<dbReference type="Pfam" id="PF00258">
    <property type="entry name" value="Flavodoxin_1"/>
    <property type="match status" value="1"/>
</dbReference>
<evidence type="ECO:0000256" key="18">
    <source>
        <dbReference type="PIRNR" id="PIRNR000208"/>
    </source>
</evidence>
<dbReference type="GO" id="GO:0005789">
    <property type="term" value="C:endoplasmic reticulum membrane"/>
    <property type="evidence" value="ECO:0007669"/>
    <property type="project" value="UniProtKB-SubCell"/>
</dbReference>
<accession>A0A2S4KLU5</accession>
<evidence type="ECO:0000256" key="11">
    <source>
        <dbReference type="ARBA" id="ARBA00022989"/>
    </source>
</evidence>
<keyword evidence="7 18" id="KW-0256">Endoplasmic reticulum</keyword>
<reference evidence="21 22" key="1">
    <citation type="submission" date="2018-01" db="EMBL/GenBank/DDBJ databases">
        <title>Harnessing the power of phylogenomics to disentangle the directionality and signatures of interkingdom host jumping in the parasitic fungal genus Tolypocladium.</title>
        <authorList>
            <person name="Quandt C.A."/>
            <person name="Patterson W."/>
            <person name="Spatafora J.W."/>
        </authorList>
    </citation>
    <scope>NUCLEOTIDE SEQUENCE [LARGE SCALE GENOMIC DNA]</scope>
    <source>
        <strain evidence="21 22">NRBC 100945</strain>
    </source>
</reference>
<evidence type="ECO:0000256" key="12">
    <source>
        <dbReference type="ARBA" id="ARBA00023002"/>
    </source>
</evidence>
<dbReference type="Gene3D" id="2.40.30.10">
    <property type="entry name" value="Translation factors"/>
    <property type="match status" value="2"/>
</dbReference>
<dbReference type="FunFam" id="3.40.50.360:FF:000036">
    <property type="entry name" value="NADPH--cytochrome P450 reductase"/>
    <property type="match status" value="1"/>
</dbReference>
<keyword evidence="16" id="KW-1207">Sterol metabolism</keyword>
<dbReference type="PANTHER" id="PTHR19384:SF108">
    <property type="entry name" value="NADPH--CYTOCHROME P450 REDUCTASE"/>
    <property type="match status" value="1"/>
</dbReference>
<keyword evidence="6" id="KW-0812">Transmembrane</keyword>
<dbReference type="GO" id="GO:0010181">
    <property type="term" value="F:FMN binding"/>
    <property type="evidence" value="ECO:0007669"/>
    <property type="project" value="InterPro"/>
</dbReference>
<comment type="catalytic activity">
    <reaction evidence="18">
        <text>2 oxidized [cytochrome P450] + NADPH = 2 reduced [cytochrome P450] + NADP(+) + H(+)</text>
        <dbReference type="Rhea" id="RHEA:24040"/>
        <dbReference type="Rhea" id="RHEA-COMP:14627"/>
        <dbReference type="Rhea" id="RHEA-COMP:14628"/>
        <dbReference type="ChEBI" id="CHEBI:15378"/>
        <dbReference type="ChEBI" id="CHEBI:55376"/>
        <dbReference type="ChEBI" id="CHEBI:57783"/>
        <dbReference type="ChEBI" id="CHEBI:58349"/>
        <dbReference type="ChEBI" id="CHEBI:60344"/>
        <dbReference type="EC" id="1.6.2.4"/>
    </reaction>
</comment>
<evidence type="ECO:0000256" key="15">
    <source>
        <dbReference type="ARBA" id="ARBA00023136"/>
    </source>
</evidence>
<keyword evidence="14" id="KW-0443">Lipid metabolism</keyword>
<evidence type="ECO:0000313" key="21">
    <source>
        <dbReference type="EMBL" id="POR31157.1"/>
    </source>
</evidence>
<sequence length="704" mass="77301">MTIVLPTDIAQQLAPQTAVDAAALVAVGVASAMYLLRGIAWDRPDPYHHLLFERPTEKVGGTGSAKAKATRNIAEKLEQSDKNLVIFWGSQSGTAEVFAARLAKECHLRFGLHPLTADLSDYDPHTIGLLADTKLAIFIMSTYGEGDPSDNTAAFWEWLHETPSPGLQLPNLRYMAFGLGNSNYRYYNRVIDVVTDNLDKAGAQRLMPVGKADDVSGGTEEDFLSWKDSLFNVFRETLKLQEKVVSYAPSITVVEDESVCVIELNLGEPTHSRTDSSNSPVCALAVKSANELCASSSRSCIHMELDIAGNAELRYRTGDHLVIYPINPENEVEILLAAIGFDQKRAQKPLLIQHVEGGDKIKIPTPTTLSALMRYYLEVCAPVSRETVRSLGNFAPSAEAAKFLSSLTEDKHVYASFTSRNHVTLGRILSLAAPSAIWERLPLSFLVEAIPLVRPRLYSISSSSVVTPRRIAITASVECTPLASDSSTEIRGVTSNYLSSLANSLNQTPPAAEPGSRLPRYSLSGPRGALEGHKLYACVRQSSFRLPVQSSTPLIMIGAGTGIAPFRAFVMERARLKSIGKPAGRMLLFFGCRKPEEDYLYREELAEAVASMDGLLEIIPAFSRLGAGSKTYVQDRVAEMEKVVCAMLQDNASMYICGRVTMAKKVGEVVQESMKKLNGWDDAETRRWIETTKKRSKWLEDVWG</sequence>
<dbReference type="Gene3D" id="1.20.990.10">
    <property type="entry name" value="NADPH-cytochrome p450 Reductase, Chain A, domain 3"/>
    <property type="match status" value="1"/>
</dbReference>
<comment type="caution">
    <text evidence="21">The sequence shown here is derived from an EMBL/GenBank/DDBJ whole genome shotgun (WGS) entry which is preliminary data.</text>
</comment>
<comment type="cofactor">
    <cofactor evidence="1">
        <name>FMN</name>
        <dbReference type="ChEBI" id="CHEBI:58210"/>
    </cofactor>
</comment>
<dbReference type="InterPro" id="IPR001094">
    <property type="entry name" value="Flavdoxin-like"/>
</dbReference>
<dbReference type="PANTHER" id="PTHR19384">
    <property type="entry name" value="NITRIC OXIDE SYNTHASE-RELATED"/>
    <property type="match status" value="1"/>
</dbReference>
<dbReference type="Pfam" id="PF00667">
    <property type="entry name" value="FAD_binding_1"/>
    <property type="match status" value="1"/>
</dbReference>
<dbReference type="Pfam" id="PF00175">
    <property type="entry name" value="NAD_binding_1"/>
    <property type="match status" value="1"/>
</dbReference>
<dbReference type="Proteomes" id="UP000237481">
    <property type="component" value="Unassembled WGS sequence"/>
</dbReference>
<dbReference type="SUPFAM" id="SSF63380">
    <property type="entry name" value="Riboflavin synthase domain-like"/>
    <property type="match status" value="1"/>
</dbReference>
<name>A0A2S4KLU5_9HYPO</name>
<dbReference type="SUPFAM" id="SSF52343">
    <property type="entry name" value="Ferredoxin reductase-like, C-terminal NADP-linked domain"/>
    <property type="match status" value="1"/>
</dbReference>
<keyword evidence="17" id="KW-0753">Steroid metabolism</keyword>
<evidence type="ECO:0000256" key="9">
    <source>
        <dbReference type="ARBA" id="ARBA00022857"/>
    </source>
</evidence>
<dbReference type="FunFam" id="3.40.50.80:FF:000032">
    <property type="entry name" value="NADPH-dependent diflavin oxidoreductase 1"/>
    <property type="match status" value="1"/>
</dbReference>
<dbReference type="InterPro" id="IPR039261">
    <property type="entry name" value="FNR_nucleotide-bd"/>
</dbReference>
<keyword evidence="10" id="KW-0752">Steroid biosynthesis</keyword>
<dbReference type="PRINTS" id="PR00369">
    <property type="entry name" value="FLAVODOXIN"/>
</dbReference>
<comment type="similarity">
    <text evidence="18">In the C-terminal section; belongs to the flavoprotein pyridine nucleotide cytochrome reductase family.</text>
</comment>
<dbReference type="InterPro" id="IPR008254">
    <property type="entry name" value="Flavodoxin/NO_synth"/>
</dbReference>
<organism evidence="21 22">
    <name type="scientific">Tolypocladium paradoxum</name>
    <dbReference type="NCBI Taxonomy" id="94208"/>
    <lineage>
        <taxon>Eukaryota</taxon>
        <taxon>Fungi</taxon>
        <taxon>Dikarya</taxon>
        <taxon>Ascomycota</taxon>
        <taxon>Pezizomycotina</taxon>
        <taxon>Sordariomycetes</taxon>
        <taxon>Hypocreomycetidae</taxon>
        <taxon>Hypocreales</taxon>
        <taxon>Ophiocordycipitaceae</taxon>
        <taxon>Tolypocladium</taxon>
    </lineage>
</organism>
<dbReference type="PRINTS" id="PR00371">
    <property type="entry name" value="FPNCR"/>
</dbReference>
<dbReference type="GO" id="GO:0005829">
    <property type="term" value="C:cytosol"/>
    <property type="evidence" value="ECO:0007669"/>
    <property type="project" value="TreeGrafter"/>
</dbReference>
<dbReference type="Gene3D" id="3.40.50.80">
    <property type="entry name" value="Nucleotide-binding domain of ferredoxin-NADP reductase (FNR) module"/>
    <property type="match status" value="1"/>
</dbReference>
<keyword evidence="4" id="KW-0285">Flavoprotein</keyword>
<evidence type="ECO:0000256" key="13">
    <source>
        <dbReference type="ARBA" id="ARBA00023011"/>
    </source>
</evidence>
<keyword evidence="12 18" id="KW-0560">Oxidoreductase</keyword>
<evidence type="ECO:0000256" key="7">
    <source>
        <dbReference type="ARBA" id="ARBA00022824"/>
    </source>
</evidence>
<evidence type="ECO:0000256" key="5">
    <source>
        <dbReference type="ARBA" id="ARBA00022643"/>
    </source>
</evidence>
<feature type="domain" description="Flavodoxin-like" evidence="19">
    <location>
        <begin position="84"/>
        <end position="231"/>
    </location>
</feature>
<keyword evidence="15 18" id="KW-0472">Membrane</keyword>
<dbReference type="AlphaFoldDB" id="A0A2S4KLU5"/>
<comment type="function">
    <text evidence="18">This enzyme is required for electron transfer from NADP to cytochrome P450.</text>
</comment>
<dbReference type="PROSITE" id="PS51384">
    <property type="entry name" value="FAD_FR"/>
    <property type="match status" value="1"/>
</dbReference>
<dbReference type="InterPro" id="IPR003097">
    <property type="entry name" value="CysJ-like_FAD-binding"/>
</dbReference>
<evidence type="ECO:0000256" key="6">
    <source>
        <dbReference type="ARBA" id="ARBA00022692"/>
    </source>
</evidence>
<evidence type="ECO:0000256" key="17">
    <source>
        <dbReference type="ARBA" id="ARBA00023221"/>
    </source>
</evidence>
<dbReference type="GO" id="GO:0016126">
    <property type="term" value="P:sterol biosynthetic process"/>
    <property type="evidence" value="ECO:0007669"/>
    <property type="project" value="UniProtKB-KW"/>
</dbReference>
<feature type="domain" description="FAD-binding FR-type" evidence="20">
    <location>
        <begin position="279"/>
        <end position="533"/>
    </location>
</feature>
<keyword evidence="11" id="KW-1133">Transmembrane helix</keyword>
<evidence type="ECO:0000259" key="19">
    <source>
        <dbReference type="PROSITE" id="PS50902"/>
    </source>
</evidence>
<dbReference type="InterPro" id="IPR023208">
    <property type="entry name" value="P450R"/>
</dbReference>
<dbReference type="STRING" id="94208.A0A2S4KLU5"/>
<dbReference type="PIRSF" id="PIRSF000208">
    <property type="entry name" value="P450R"/>
    <property type="match status" value="1"/>
</dbReference>
<evidence type="ECO:0000256" key="2">
    <source>
        <dbReference type="ARBA" id="ARBA00001974"/>
    </source>
</evidence>
<evidence type="ECO:0000256" key="4">
    <source>
        <dbReference type="ARBA" id="ARBA00022630"/>
    </source>
</evidence>
<evidence type="ECO:0000256" key="16">
    <source>
        <dbReference type="ARBA" id="ARBA00023166"/>
    </source>
</evidence>
<dbReference type="PROSITE" id="PS50902">
    <property type="entry name" value="FLAVODOXIN_LIKE"/>
    <property type="match status" value="1"/>
</dbReference>
<dbReference type="EMBL" id="PKSG01001086">
    <property type="protein sequence ID" value="POR31157.1"/>
    <property type="molecule type" value="Genomic_DNA"/>
</dbReference>
<dbReference type="GO" id="GO:0003958">
    <property type="term" value="F:NADPH-hemoprotein reductase activity"/>
    <property type="evidence" value="ECO:0007669"/>
    <property type="project" value="UniProtKB-EC"/>
</dbReference>
<dbReference type="InterPro" id="IPR001433">
    <property type="entry name" value="OxRdtase_FAD/NAD-bd"/>
</dbReference>
<comment type="subcellular location">
    <subcellularLocation>
        <location evidence="18">Endoplasmic reticulum membrane</location>
    </subcellularLocation>
</comment>
<keyword evidence="5" id="KW-0288">FMN</keyword>
<keyword evidence="22" id="KW-1185">Reference proteome</keyword>
<keyword evidence="9 18" id="KW-0521">NADP</keyword>
<evidence type="ECO:0000256" key="10">
    <source>
        <dbReference type="ARBA" id="ARBA00022955"/>
    </source>
</evidence>
<keyword evidence="3" id="KW-0444">Lipid biosynthesis</keyword>
<dbReference type="OrthoDB" id="1856718at2759"/>
<proteinExistence type="inferred from homology"/>
<evidence type="ECO:0000313" key="22">
    <source>
        <dbReference type="Proteomes" id="UP000237481"/>
    </source>
</evidence>
<dbReference type="InterPro" id="IPR029039">
    <property type="entry name" value="Flavoprotein-like_sf"/>
</dbReference>
<dbReference type="InterPro" id="IPR023173">
    <property type="entry name" value="NADPH_Cyt_P450_Rdtase_alpha"/>
</dbReference>
<dbReference type="InterPro" id="IPR017927">
    <property type="entry name" value="FAD-bd_FR_type"/>
</dbReference>
<dbReference type="InterPro" id="IPR001709">
    <property type="entry name" value="Flavoprot_Pyr_Nucl_cyt_Rdtase"/>
</dbReference>
<keyword evidence="8" id="KW-0274">FAD</keyword>
<evidence type="ECO:0000256" key="14">
    <source>
        <dbReference type="ARBA" id="ARBA00023098"/>
    </source>
</evidence>
<dbReference type="Gene3D" id="3.40.50.360">
    <property type="match status" value="1"/>
</dbReference>
<gene>
    <name evidence="21" type="ORF">TPAR_08637</name>
</gene>
<evidence type="ECO:0000256" key="1">
    <source>
        <dbReference type="ARBA" id="ARBA00001917"/>
    </source>
</evidence>
<dbReference type="GO" id="GO:0050660">
    <property type="term" value="F:flavin adenine dinucleotide binding"/>
    <property type="evidence" value="ECO:0007669"/>
    <property type="project" value="TreeGrafter"/>
</dbReference>
<evidence type="ECO:0000256" key="3">
    <source>
        <dbReference type="ARBA" id="ARBA00022516"/>
    </source>
</evidence>